<keyword evidence="2" id="KW-1133">Transmembrane helix</keyword>
<sequence>MAGRSVVCDTDGSAGDGRPTNLAMSVSIGGDHDRHMDTLKEIRWPQRLLNMLSIWMPIFVVVLIASWIIYQRNESHGVPGNPPLGDVNDSAATKGDKVTKDVTARIGSKDSIVFGMTLSIKLMGHIIDDFDTMERFLNSIEPVDSVKPIMDRMKRIYDGAEPIEERVERVMDRIERIDSADPIMERIGTLIIAVEAIGGNVSHIRYRMWDIADRISKMKGRIMPADSVQGLIGRIETVVTRMEHLADGIELTIDRMELIIDSMVPQRRNEADSPGNMDAGDDAYGDVDTDSTGDAYGEPDAYDGRDQFPPRDAHDSKDD</sequence>
<accession>A0A2H6K6Z1</accession>
<dbReference type="EMBL" id="BDSA01000001">
    <property type="protein sequence ID" value="GBE58763.1"/>
    <property type="molecule type" value="Genomic_DNA"/>
</dbReference>
<dbReference type="AlphaFoldDB" id="A0A2H6K6Z1"/>
<protein>
    <submittedName>
        <fullName evidence="3">Chromosome segregation ATPase, putative</fullName>
    </submittedName>
</protein>
<comment type="caution">
    <text evidence="3">The sequence shown here is derived from an EMBL/GenBank/DDBJ whole genome shotgun (WGS) entry which is preliminary data.</text>
</comment>
<gene>
    <name evidence="3" type="ORF">BOVATA_002560</name>
</gene>
<organism evidence="3 4">
    <name type="scientific">Babesia ovata</name>
    <dbReference type="NCBI Taxonomy" id="189622"/>
    <lineage>
        <taxon>Eukaryota</taxon>
        <taxon>Sar</taxon>
        <taxon>Alveolata</taxon>
        <taxon>Apicomplexa</taxon>
        <taxon>Aconoidasida</taxon>
        <taxon>Piroplasmida</taxon>
        <taxon>Babesiidae</taxon>
        <taxon>Babesia</taxon>
    </lineage>
</organism>
<evidence type="ECO:0000256" key="1">
    <source>
        <dbReference type="SAM" id="MobiDB-lite"/>
    </source>
</evidence>
<feature type="region of interest" description="Disordered" evidence="1">
    <location>
        <begin position="266"/>
        <end position="319"/>
    </location>
</feature>
<keyword evidence="2" id="KW-0472">Membrane</keyword>
<evidence type="ECO:0000256" key="2">
    <source>
        <dbReference type="SAM" id="Phobius"/>
    </source>
</evidence>
<reference evidence="3 4" key="1">
    <citation type="journal article" date="2017" name="BMC Genomics">
        <title>Whole-genome assembly of Babesia ovata and comparative genomics between closely related pathogens.</title>
        <authorList>
            <person name="Yamagishi J."/>
            <person name="Asada M."/>
            <person name="Hakimi H."/>
            <person name="Tanaka T.Q."/>
            <person name="Sugimoto C."/>
            <person name="Kawazu S."/>
        </authorList>
    </citation>
    <scope>NUCLEOTIDE SEQUENCE [LARGE SCALE GENOMIC DNA]</scope>
    <source>
        <strain evidence="3 4">Miyake</strain>
    </source>
</reference>
<feature type="compositionally biased region" description="Acidic residues" evidence="1">
    <location>
        <begin position="279"/>
        <end position="291"/>
    </location>
</feature>
<dbReference type="RefSeq" id="XP_028865006.1">
    <property type="nucleotide sequence ID" value="XM_029009173.1"/>
</dbReference>
<name>A0A2H6K6Z1_9APIC</name>
<evidence type="ECO:0000313" key="3">
    <source>
        <dbReference type="EMBL" id="GBE58763.1"/>
    </source>
</evidence>
<proteinExistence type="predicted"/>
<feature type="transmembrane region" description="Helical" evidence="2">
    <location>
        <begin position="48"/>
        <end position="70"/>
    </location>
</feature>
<feature type="compositionally biased region" description="Basic and acidic residues" evidence="1">
    <location>
        <begin position="302"/>
        <end position="319"/>
    </location>
</feature>
<feature type="region of interest" description="Disordered" evidence="1">
    <location>
        <begin position="1"/>
        <end position="21"/>
    </location>
</feature>
<dbReference type="Proteomes" id="UP000236319">
    <property type="component" value="Unassembled WGS sequence"/>
</dbReference>
<keyword evidence="4" id="KW-1185">Reference proteome</keyword>
<dbReference type="VEuPathDB" id="PiroplasmaDB:BOVATA_002560"/>
<evidence type="ECO:0000313" key="4">
    <source>
        <dbReference type="Proteomes" id="UP000236319"/>
    </source>
</evidence>
<keyword evidence="2" id="KW-0812">Transmembrane</keyword>
<dbReference type="GeneID" id="39872533"/>